<dbReference type="AlphaFoldDB" id="A0AB34GM29"/>
<feature type="region of interest" description="Disordered" evidence="1">
    <location>
        <begin position="1"/>
        <end position="78"/>
    </location>
</feature>
<name>A0AB34GM29_ESCRO</name>
<dbReference type="EMBL" id="JAIQCJ010002160">
    <property type="protein sequence ID" value="KAJ8780282.1"/>
    <property type="molecule type" value="Genomic_DNA"/>
</dbReference>
<protein>
    <submittedName>
        <fullName evidence="2">Uncharacterized protein</fullName>
    </submittedName>
</protein>
<sequence>MVKAGGEPRAGPRFRVRRVLSGSAQGRARAGLGDPASDRPLRAPHARRRLSAPVPGSASAPSDSRRARPRRLSASAAR</sequence>
<dbReference type="Proteomes" id="UP001159641">
    <property type="component" value="Unassembled WGS sequence"/>
</dbReference>
<feature type="compositionally biased region" description="Low complexity" evidence="1">
    <location>
        <begin position="51"/>
        <end position="62"/>
    </location>
</feature>
<evidence type="ECO:0000313" key="2">
    <source>
        <dbReference type="EMBL" id="KAJ8780282.1"/>
    </source>
</evidence>
<gene>
    <name evidence="2" type="ORF">J1605_011546</name>
</gene>
<keyword evidence="3" id="KW-1185">Reference proteome</keyword>
<proteinExistence type="predicted"/>
<reference evidence="2 3" key="1">
    <citation type="submission" date="2022-11" db="EMBL/GenBank/DDBJ databases">
        <title>Whole genome sequence of Eschrichtius robustus ER-17-0199.</title>
        <authorList>
            <person name="Bruniche-Olsen A."/>
            <person name="Black A.N."/>
            <person name="Fields C.J."/>
            <person name="Walden K."/>
            <person name="Dewoody J.A."/>
        </authorList>
    </citation>
    <scope>NUCLEOTIDE SEQUENCE [LARGE SCALE GENOMIC DNA]</scope>
    <source>
        <strain evidence="2">ER-17-0199</strain>
        <tissue evidence="2">Blubber</tissue>
    </source>
</reference>
<evidence type="ECO:0000313" key="3">
    <source>
        <dbReference type="Proteomes" id="UP001159641"/>
    </source>
</evidence>
<organism evidence="2 3">
    <name type="scientific">Eschrichtius robustus</name>
    <name type="common">California gray whale</name>
    <name type="synonym">Eschrichtius gibbosus</name>
    <dbReference type="NCBI Taxonomy" id="9764"/>
    <lineage>
        <taxon>Eukaryota</taxon>
        <taxon>Metazoa</taxon>
        <taxon>Chordata</taxon>
        <taxon>Craniata</taxon>
        <taxon>Vertebrata</taxon>
        <taxon>Euteleostomi</taxon>
        <taxon>Mammalia</taxon>
        <taxon>Eutheria</taxon>
        <taxon>Laurasiatheria</taxon>
        <taxon>Artiodactyla</taxon>
        <taxon>Whippomorpha</taxon>
        <taxon>Cetacea</taxon>
        <taxon>Mysticeti</taxon>
        <taxon>Eschrichtiidae</taxon>
        <taxon>Eschrichtius</taxon>
    </lineage>
</organism>
<accession>A0AB34GM29</accession>
<evidence type="ECO:0000256" key="1">
    <source>
        <dbReference type="SAM" id="MobiDB-lite"/>
    </source>
</evidence>
<comment type="caution">
    <text evidence="2">The sequence shown here is derived from an EMBL/GenBank/DDBJ whole genome shotgun (WGS) entry which is preliminary data.</text>
</comment>